<comment type="subcellular location">
    <subcellularLocation>
        <location evidence="2 11">Secreted</location>
    </subcellularLocation>
</comment>
<gene>
    <name evidence="14" type="ORF">BJ508DRAFT_413954</name>
</gene>
<protein>
    <recommendedName>
        <fullName evidence="11">AA9 family lytic polysaccharide monooxygenase</fullName>
        <ecNumber evidence="11">1.14.99.56</ecNumber>
    </recommendedName>
    <alternativeName>
        <fullName evidence="11">Endo-beta-1,4-glucanase</fullName>
    </alternativeName>
    <alternativeName>
        <fullName evidence="11">Glycosyl hydrolase 61 family protein</fullName>
    </alternativeName>
</protein>
<organism evidence="14 15">
    <name type="scientific">Ascobolus immersus RN42</name>
    <dbReference type="NCBI Taxonomy" id="1160509"/>
    <lineage>
        <taxon>Eukaryota</taxon>
        <taxon>Fungi</taxon>
        <taxon>Dikarya</taxon>
        <taxon>Ascomycota</taxon>
        <taxon>Pezizomycotina</taxon>
        <taxon>Pezizomycetes</taxon>
        <taxon>Pezizales</taxon>
        <taxon>Ascobolaceae</taxon>
        <taxon>Ascobolus</taxon>
    </lineage>
</organism>
<evidence type="ECO:0000256" key="12">
    <source>
        <dbReference type="SAM" id="SignalP"/>
    </source>
</evidence>
<evidence type="ECO:0000256" key="4">
    <source>
        <dbReference type="ARBA" id="ARBA00023001"/>
    </source>
</evidence>
<dbReference type="STRING" id="1160509.A0A3N4IF66"/>
<keyword evidence="5" id="KW-0186">Copper</keyword>
<comment type="function">
    <text evidence="11">Lytic polysaccharide monooxygenase (LMPO) that depolymerizes crystalline and amorphous polysaccharides via the oxidation of scissile alpha- or beta-(1-4)-glycosidic bonds, yielding C1 and/or C4 oxidation products. Catalysis by LPMOs requires the reduction of the active-site copper from Cu(II) to Cu(I) by a reducing agent and H(2)O(2) or O(2) as a cosubstrate.</text>
</comment>
<evidence type="ECO:0000256" key="11">
    <source>
        <dbReference type="RuleBase" id="RU368122"/>
    </source>
</evidence>
<proteinExistence type="inferred from homology"/>
<dbReference type="GO" id="GO:0030248">
    <property type="term" value="F:cellulose binding"/>
    <property type="evidence" value="ECO:0007669"/>
    <property type="project" value="UniProtKB-UniRule"/>
</dbReference>
<dbReference type="PANTHER" id="PTHR33353:SF17">
    <property type="entry name" value="ENDO-BETA-1,4-GLUCANASE D"/>
    <property type="match status" value="1"/>
</dbReference>
<feature type="signal peptide" evidence="12">
    <location>
        <begin position="1"/>
        <end position="18"/>
    </location>
</feature>
<dbReference type="InterPro" id="IPR049892">
    <property type="entry name" value="AA9"/>
</dbReference>
<comment type="domain">
    <text evidence="11">Has a modular structure: an endo-beta-1,4-glucanase catalytic module at the N-terminus, a linker rich in serines and threonines, and a C-terminal carbohydrate-binding module (CBM).</text>
</comment>
<dbReference type="OrthoDB" id="2525337at2759"/>
<evidence type="ECO:0000259" key="13">
    <source>
        <dbReference type="Pfam" id="PF03443"/>
    </source>
</evidence>
<name>A0A3N4IF66_ASCIM</name>
<evidence type="ECO:0000256" key="7">
    <source>
        <dbReference type="ARBA" id="ARBA00023277"/>
    </source>
</evidence>
<dbReference type="EMBL" id="ML119669">
    <property type="protein sequence ID" value="RPA82790.1"/>
    <property type="molecule type" value="Genomic_DNA"/>
</dbReference>
<evidence type="ECO:0000256" key="9">
    <source>
        <dbReference type="ARBA" id="ARBA00044502"/>
    </source>
</evidence>
<keyword evidence="8 11" id="KW-0624">Polysaccharide degradation</keyword>
<sequence length="233" mass="25622">MKLSFAASILALAATVSAHTRVCNVFINGQDQGDGQDKYIRSPPTNNPVKDINSQAIRCNVNDRQVPQWVNARAGDEITFEWFHNYRGDSIIELSHKGPVQVWISADNGNSWTKIASEGLNNGQWAVEKLVQNRGKHSARIPSSLRAGDYLFRAEIIALHEGDVAYQNNPIRGAQFYPSCTQVRITQGGNNSPPGNTRFPGAYNYQDQGIVFNLYSKPPPTSYTAPGGSVWSG</sequence>
<dbReference type="InterPro" id="IPR005103">
    <property type="entry name" value="AA9_LPMO"/>
</dbReference>
<feature type="chain" id="PRO_5018280844" description="AA9 family lytic polysaccharide monooxygenase" evidence="12">
    <location>
        <begin position="19"/>
        <end position="233"/>
    </location>
</feature>
<dbReference type="GO" id="GO:0005576">
    <property type="term" value="C:extracellular region"/>
    <property type="evidence" value="ECO:0007669"/>
    <property type="project" value="UniProtKB-SubCell"/>
</dbReference>
<evidence type="ECO:0000256" key="5">
    <source>
        <dbReference type="ARBA" id="ARBA00023008"/>
    </source>
</evidence>
<evidence type="ECO:0000313" key="15">
    <source>
        <dbReference type="Proteomes" id="UP000275078"/>
    </source>
</evidence>
<dbReference type="EC" id="1.14.99.56" evidence="11"/>
<comment type="catalytic activity">
    <reaction evidence="10 11">
        <text>[(1-&gt;4)-beta-D-glucosyl]n+m + reduced acceptor + O2 = 4-dehydro-beta-D-glucosyl-[(1-&gt;4)-beta-D-glucosyl]n-1 + [(1-&gt;4)-beta-D-glucosyl]m + acceptor + H2O.</text>
        <dbReference type="EC" id="1.14.99.56"/>
    </reaction>
</comment>
<evidence type="ECO:0000256" key="8">
    <source>
        <dbReference type="ARBA" id="ARBA00023326"/>
    </source>
</evidence>
<evidence type="ECO:0000256" key="3">
    <source>
        <dbReference type="ARBA" id="ARBA00022525"/>
    </source>
</evidence>
<dbReference type="PANTHER" id="PTHR33353">
    <property type="entry name" value="PUTATIVE (AFU_ORTHOLOGUE AFUA_1G12560)-RELATED"/>
    <property type="match status" value="1"/>
</dbReference>
<keyword evidence="15" id="KW-1185">Reference proteome</keyword>
<dbReference type="Proteomes" id="UP000275078">
    <property type="component" value="Unassembled WGS sequence"/>
</dbReference>
<dbReference type="Pfam" id="PF03443">
    <property type="entry name" value="AA9"/>
    <property type="match status" value="1"/>
</dbReference>
<dbReference type="Gene3D" id="2.70.50.70">
    <property type="match status" value="1"/>
</dbReference>
<dbReference type="CDD" id="cd21175">
    <property type="entry name" value="LPMO_AA9"/>
    <property type="match status" value="1"/>
</dbReference>
<evidence type="ECO:0000256" key="6">
    <source>
        <dbReference type="ARBA" id="ARBA00023157"/>
    </source>
</evidence>
<feature type="domain" description="Auxiliary Activity family 9 catalytic" evidence="13">
    <location>
        <begin position="19"/>
        <end position="223"/>
    </location>
</feature>
<keyword evidence="3 11" id="KW-0964">Secreted</keyword>
<dbReference type="AlphaFoldDB" id="A0A3N4IF66"/>
<keyword evidence="4 11" id="KW-0136">Cellulose degradation</keyword>
<keyword evidence="7 11" id="KW-0119">Carbohydrate metabolism</keyword>
<evidence type="ECO:0000256" key="10">
    <source>
        <dbReference type="ARBA" id="ARBA00045077"/>
    </source>
</evidence>
<comment type="cofactor">
    <cofactor evidence="1">
        <name>Cu(2+)</name>
        <dbReference type="ChEBI" id="CHEBI:29036"/>
    </cofactor>
</comment>
<comment type="similarity">
    <text evidence="9">Belongs to the polysaccharide monooxygenase AA9 family.</text>
</comment>
<accession>A0A3N4IF66</accession>
<dbReference type="GO" id="GO:0030245">
    <property type="term" value="P:cellulose catabolic process"/>
    <property type="evidence" value="ECO:0007669"/>
    <property type="project" value="UniProtKB-UniRule"/>
</dbReference>
<evidence type="ECO:0000313" key="14">
    <source>
        <dbReference type="EMBL" id="RPA82790.1"/>
    </source>
</evidence>
<evidence type="ECO:0000256" key="1">
    <source>
        <dbReference type="ARBA" id="ARBA00001973"/>
    </source>
</evidence>
<evidence type="ECO:0000256" key="2">
    <source>
        <dbReference type="ARBA" id="ARBA00004613"/>
    </source>
</evidence>
<reference evidence="14 15" key="1">
    <citation type="journal article" date="2018" name="Nat. Ecol. Evol.">
        <title>Pezizomycetes genomes reveal the molecular basis of ectomycorrhizal truffle lifestyle.</title>
        <authorList>
            <person name="Murat C."/>
            <person name="Payen T."/>
            <person name="Noel B."/>
            <person name="Kuo A."/>
            <person name="Morin E."/>
            <person name="Chen J."/>
            <person name="Kohler A."/>
            <person name="Krizsan K."/>
            <person name="Balestrini R."/>
            <person name="Da Silva C."/>
            <person name="Montanini B."/>
            <person name="Hainaut M."/>
            <person name="Levati E."/>
            <person name="Barry K.W."/>
            <person name="Belfiori B."/>
            <person name="Cichocki N."/>
            <person name="Clum A."/>
            <person name="Dockter R.B."/>
            <person name="Fauchery L."/>
            <person name="Guy J."/>
            <person name="Iotti M."/>
            <person name="Le Tacon F."/>
            <person name="Lindquist E.A."/>
            <person name="Lipzen A."/>
            <person name="Malagnac F."/>
            <person name="Mello A."/>
            <person name="Molinier V."/>
            <person name="Miyauchi S."/>
            <person name="Poulain J."/>
            <person name="Riccioni C."/>
            <person name="Rubini A."/>
            <person name="Sitrit Y."/>
            <person name="Splivallo R."/>
            <person name="Traeger S."/>
            <person name="Wang M."/>
            <person name="Zifcakova L."/>
            <person name="Wipf D."/>
            <person name="Zambonelli A."/>
            <person name="Paolocci F."/>
            <person name="Nowrousian M."/>
            <person name="Ottonello S."/>
            <person name="Baldrian P."/>
            <person name="Spatafora J.W."/>
            <person name="Henrissat B."/>
            <person name="Nagy L.G."/>
            <person name="Aury J.M."/>
            <person name="Wincker P."/>
            <person name="Grigoriev I.V."/>
            <person name="Bonfante P."/>
            <person name="Martin F.M."/>
        </authorList>
    </citation>
    <scope>NUCLEOTIDE SEQUENCE [LARGE SCALE GENOMIC DNA]</scope>
    <source>
        <strain evidence="14 15">RN42</strain>
    </source>
</reference>
<dbReference type="GO" id="GO:0008810">
    <property type="term" value="F:cellulase activity"/>
    <property type="evidence" value="ECO:0007669"/>
    <property type="project" value="UniProtKB-UniRule"/>
</dbReference>
<keyword evidence="6 11" id="KW-1015">Disulfide bond</keyword>
<keyword evidence="12" id="KW-0732">Signal</keyword>